<accession>A0AA35XZK3</accession>
<dbReference type="Proteomes" id="UP001158598">
    <property type="component" value="Chromosome"/>
</dbReference>
<evidence type="ECO:0000313" key="2">
    <source>
        <dbReference type="Proteomes" id="UP001158598"/>
    </source>
</evidence>
<dbReference type="AlphaFoldDB" id="A0AA35XZK3"/>
<evidence type="ECO:0000313" key="1">
    <source>
        <dbReference type="EMBL" id="CAI8771295.1"/>
    </source>
</evidence>
<gene>
    <name evidence="1" type="ORF">MCNOR_1024</name>
</gene>
<protein>
    <submittedName>
        <fullName evidence="1">Uncharacterized protein</fullName>
    </submittedName>
</protein>
<dbReference type="EMBL" id="OX458332">
    <property type="protein sequence ID" value="CAI8771295.1"/>
    <property type="molecule type" value="Genomic_DNA"/>
</dbReference>
<sequence>MLATDILHLPAGFYLLQYPDDLGLSESTFLRYCGQPFGSFADLLAELRASLPDYSKGDACIFDKVGGGEVCGAPCTTRRSRAKRSPLRGRSAR</sequence>
<organism evidence="1 2">
    <name type="scientific">Methylococcus capsulatus</name>
    <dbReference type="NCBI Taxonomy" id="414"/>
    <lineage>
        <taxon>Bacteria</taxon>
        <taxon>Pseudomonadati</taxon>
        <taxon>Pseudomonadota</taxon>
        <taxon>Gammaproteobacteria</taxon>
        <taxon>Methylococcales</taxon>
        <taxon>Methylococcaceae</taxon>
        <taxon>Methylococcus</taxon>
    </lineage>
</organism>
<name>A0AA35XZK3_METCP</name>
<reference evidence="1" key="1">
    <citation type="submission" date="2023-03" db="EMBL/GenBank/DDBJ databases">
        <authorList>
            <person name="Pearce D."/>
        </authorList>
    </citation>
    <scope>NUCLEOTIDE SEQUENCE</scope>
    <source>
        <strain evidence="1">Mc</strain>
    </source>
</reference>
<proteinExistence type="predicted"/>